<evidence type="ECO:0000313" key="5">
    <source>
        <dbReference type="EMBL" id="GEP09426.1"/>
    </source>
</evidence>
<gene>
    <name evidence="5" type="ORF">MGN01_12710</name>
</gene>
<reference evidence="5 6" key="1">
    <citation type="submission" date="2019-07" db="EMBL/GenBank/DDBJ databases">
        <title>Whole genome shotgun sequence of Methylobacterium gnaphalii NBRC 107716.</title>
        <authorList>
            <person name="Hosoyama A."/>
            <person name="Uohara A."/>
            <person name="Ohji S."/>
            <person name="Ichikawa N."/>
        </authorList>
    </citation>
    <scope>NUCLEOTIDE SEQUENCE [LARGE SCALE GENOMIC DNA]</scope>
    <source>
        <strain evidence="5 6">NBRC 107716</strain>
    </source>
</reference>
<dbReference type="OrthoDB" id="8447321at2"/>
<dbReference type="InterPro" id="IPR037126">
    <property type="entry name" value="PdaC/RsiV-like_sf"/>
</dbReference>
<dbReference type="InterPro" id="IPR009739">
    <property type="entry name" value="LprI-like_N"/>
</dbReference>
<evidence type="ECO:0000259" key="4">
    <source>
        <dbReference type="Pfam" id="PF13739"/>
    </source>
</evidence>
<dbReference type="Proteomes" id="UP000321750">
    <property type="component" value="Unassembled WGS sequence"/>
</dbReference>
<dbReference type="Gene3D" id="1.20.1270.180">
    <property type="match status" value="1"/>
</dbReference>
<dbReference type="InterPro" id="IPR052755">
    <property type="entry name" value="Lysozyme_Inhibitor_LprI"/>
</dbReference>
<dbReference type="InterPro" id="IPR025303">
    <property type="entry name" value="PdaC"/>
</dbReference>
<feature type="signal peptide" evidence="1">
    <location>
        <begin position="1"/>
        <end position="24"/>
    </location>
</feature>
<keyword evidence="1" id="KW-0732">Signal</keyword>
<feature type="chain" id="PRO_5021756654" description="Lysozyme inhibitor LprI N-terminal domain-containing protein" evidence="1">
    <location>
        <begin position="25"/>
        <end position="323"/>
    </location>
</feature>
<evidence type="ECO:0000259" key="3">
    <source>
        <dbReference type="Pfam" id="PF11738"/>
    </source>
</evidence>
<proteinExistence type="predicted"/>
<sequence length="323" mass="34541">MGQELPKAAGALAALLAGILPASAFDCAKAGTPMEKAICADPAAKASDDAMESAFNTLRAGLTGPQKQAALDDQRAWLKQRNETCKGEKSPAACVADANGARTGMLTARPESGPGLKSRLVPYFVRQSGSRDKIDVAVQLYKFADPATPGEQLLNKKADEDVASITYKKDEPDDRSWSNEETWSISYASPDFLSIWSTGYEYSGGAHGGASGHGLHIDLRTGRIVGFSDLFDAKAQAEIDKSCLKQVKAEKVERGAGDDADDPDLAKKISEVVKDLSNWSIKEKEASVYFGQYSIGAYAEGIYGCDLTIAELNRLSKVPLPPR</sequence>
<protein>
    <recommendedName>
        <fullName evidence="7">Lysozyme inhibitor LprI N-terminal domain-containing protein</fullName>
    </recommendedName>
</protein>
<feature type="domain" description="DUF3298" evidence="3">
    <location>
        <begin position="228"/>
        <end position="303"/>
    </location>
</feature>
<evidence type="ECO:0000313" key="6">
    <source>
        <dbReference type="Proteomes" id="UP000321750"/>
    </source>
</evidence>
<dbReference type="Gene3D" id="3.30.565.40">
    <property type="entry name" value="Fervidobacterium nodosum Rt17-B1 like"/>
    <property type="match status" value="1"/>
</dbReference>
<evidence type="ECO:0008006" key="7">
    <source>
        <dbReference type="Google" id="ProtNLM"/>
    </source>
</evidence>
<keyword evidence="6" id="KW-1185">Reference proteome</keyword>
<accession>A0A512JHL6</accession>
<feature type="domain" description="Lysozyme inhibitor LprI-like N-terminal" evidence="2">
    <location>
        <begin position="27"/>
        <end position="103"/>
    </location>
</feature>
<dbReference type="Pfam" id="PF13739">
    <property type="entry name" value="PdaC"/>
    <property type="match status" value="1"/>
</dbReference>
<name>A0A512JHL6_9HYPH</name>
<evidence type="ECO:0000259" key="2">
    <source>
        <dbReference type="Pfam" id="PF07007"/>
    </source>
</evidence>
<dbReference type="RefSeq" id="WP_147045748.1">
    <property type="nucleotide sequence ID" value="NZ_BJZV01000005.1"/>
</dbReference>
<organism evidence="5 6">
    <name type="scientific">Methylobacterium gnaphalii</name>
    <dbReference type="NCBI Taxonomy" id="1010610"/>
    <lineage>
        <taxon>Bacteria</taxon>
        <taxon>Pseudomonadati</taxon>
        <taxon>Pseudomonadota</taxon>
        <taxon>Alphaproteobacteria</taxon>
        <taxon>Hyphomicrobiales</taxon>
        <taxon>Methylobacteriaceae</taxon>
        <taxon>Methylobacterium</taxon>
    </lineage>
</organism>
<comment type="caution">
    <text evidence="5">The sequence shown here is derived from an EMBL/GenBank/DDBJ whole genome shotgun (WGS) entry which is preliminary data.</text>
</comment>
<dbReference type="PANTHER" id="PTHR37549:SF1">
    <property type="entry name" value="LIPOPROTEIN LPRI"/>
    <property type="match status" value="1"/>
</dbReference>
<evidence type="ECO:0000256" key="1">
    <source>
        <dbReference type="SAM" id="SignalP"/>
    </source>
</evidence>
<dbReference type="AlphaFoldDB" id="A0A512JHL6"/>
<dbReference type="Pfam" id="PF11738">
    <property type="entry name" value="DUF3298"/>
    <property type="match status" value="1"/>
</dbReference>
<dbReference type="Pfam" id="PF07007">
    <property type="entry name" value="LprI"/>
    <property type="match status" value="1"/>
</dbReference>
<dbReference type="Gene3D" id="3.90.640.20">
    <property type="entry name" value="Heat-shock cognate protein, ATPase"/>
    <property type="match status" value="1"/>
</dbReference>
<dbReference type="GO" id="GO:0005576">
    <property type="term" value="C:extracellular region"/>
    <property type="evidence" value="ECO:0007669"/>
    <property type="project" value="TreeGrafter"/>
</dbReference>
<dbReference type="PANTHER" id="PTHR37549">
    <property type="entry name" value="LIPOPROTEIN LPRI"/>
    <property type="match status" value="1"/>
</dbReference>
<dbReference type="EMBL" id="BJZV01000005">
    <property type="protein sequence ID" value="GEP09426.1"/>
    <property type="molecule type" value="Genomic_DNA"/>
</dbReference>
<dbReference type="InterPro" id="IPR021729">
    <property type="entry name" value="DUF3298"/>
</dbReference>
<feature type="domain" description="Deacetylase PdaC" evidence="4">
    <location>
        <begin position="161"/>
        <end position="208"/>
    </location>
</feature>